<dbReference type="Gene3D" id="1.20.1560.10">
    <property type="entry name" value="ABC transporter type 1, transmembrane domain"/>
    <property type="match status" value="1"/>
</dbReference>
<evidence type="ECO:0000256" key="2">
    <source>
        <dbReference type="ARBA" id="ARBA00022692"/>
    </source>
</evidence>
<dbReference type="PROSITE" id="PS50893">
    <property type="entry name" value="ABC_TRANSPORTER_2"/>
    <property type="match status" value="1"/>
</dbReference>
<dbReference type="InterPro" id="IPR036640">
    <property type="entry name" value="ABC1_TM_sf"/>
</dbReference>
<organism evidence="10 11">
    <name type="scientific">Nocardiopsis terrae</name>
    <dbReference type="NCBI Taxonomy" id="372655"/>
    <lineage>
        <taxon>Bacteria</taxon>
        <taxon>Bacillati</taxon>
        <taxon>Actinomycetota</taxon>
        <taxon>Actinomycetes</taxon>
        <taxon>Streptosporangiales</taxon>
        <taxon>Nocardiopsidaceae</taxon>
        <taxon>Nocardiopsis</taxon>
    </lineage>
</organism>
<name>A0ABR9HAB4_9ACTN</name>
<feature type="transmembrane region" description="Helical" evidence="7">
    <location>
        <begin position="293"/>
        <end position="317"/>
    </location>
</feature>
<dbReference type="RefSeq" id="WP_191275583.1">
    <property type="nucleotide sequence ID" value="NZ_BMXJ01000009.1"/>
</dbReference>
<keyword evidence="5 7" id="KW-1133">Transmembrane helix</keyword>
<dbReference type="EMBL" id="JADBDY010000001">
    <property type="protein sequence ID" value="MBE1455972.1"/>
    <property type="molecule type" value="Genomic_DNA"/>
</dbReference>
<dbReference type="InterPro" id="IPR011527">
    <property type="entry name" value="ABC1_TM_dom"/>
</dbReference>
<dbReference type="SUPFAM" id="SSF90123">
    <property type="entry name" value="ABC transporter transmembrane region"/>
    <property type="match status" value="1"/>
</dbReference>
<reference evidence="10 11" key="1">
    <citation type="submission" date="2020-10" db="EMBL/GenBank/DDBJ databases">
        <title>Sequencing the genomes of 1000 actinobacteria strains.</title>
        <authorList>
            <person name="Klenk H.-P."/>
        </authorList>
    </citation>
    <scope>NUCLEOTIDE SEQUENCE [LARGE SCALE GENOMIC DNA]</scope>
    <source>
        <strain evidence="10 11">DSM 45157</strain>
    </source>
</reference>
<gene>
    <name evidence="10" type="ORF">H4W79_000186</name>
</gene>
<dbReference type="Gene3D" id="3.40.50.300">
    <property type="entry name" value="P-loop containing nucleotide triphosphate hydrolases"/>
    <property type="match status" value="1"/>
</dbReference>
<accession>A0ABR9HAB4</accession>
<protein>
    <submittedName>
        <fullName evidence="10">ATP-binding cassette subfamily C protein</fullName>
    </submittedName>
</protein>
<evidence type="ECO:0000256" key="4">
    <source>
        <dbReference type="ARBA" id="ARBA00022840"/>
    </source>
</evidence>
<evidence type="ECO:0000313" key="10">
    <source>
        <dbReference type="EMBL" id="MBE1455972.1"/>
    </source>
</evidence>
<sequence>MTRQTTGDGQEEQEGRAAVLSATAWRDMFSYLRPQRSLLFFGGFFALLGSLVAVVQPVAAKMVVDGLDAGEAVNRALLFLTLLVVLAAVFNTIGYYVLQRIAESVVLESRRRLLGRLLRLRLSETSKYSPGDLMSRVTTDTTLLRTVVSQALVETVTGGVVVVAILIMMATLDLVLLGATAGVLALAAVVVGMIVPHIQTATGKVQSEVGDLNASLERTLGTFRTVKAAGAEHEEITTSDRAARNAWKHGLRVGLLEAVNGTAVGIAVQLTFLAVLGVGGARVVTGDTDVGTLIAFLLYVFYLVSPMGSLVSAAANFNAGAAALSRIREVLSLDTEPGLARPPEPAGAEDPEPAGVAFEDVVFRYTENGPLVHRGVGFNVPPRGLTAFVGPSGAGKSTVFALLERFYEPESGAVLVDGRDVREWPLAELRSVIGYVEQDAPVLAGTLRENLTLGARGVGDEEIGRVIAKTRLGGLVERLPKGLETQVGHRGSSLSGGERQRVAIARALLRSPRLLLLDEATSQLDANNEMAIREIVEDLREETTVMVVAHRLSTVTVADRIVVMEEGEIRAVGSHDELVAGDGLYRDLASTQFLVAQEVPGLEEDREEAVVGGAVSAPRSHRTVT</sequence>
<feature type="domain" description="ABC transmembrane type-1" evidence="9">
    <location>
        <begin position="40"/>
        <end position="319"/>
    </location>
</feature>
<keyword evidence="3" id="KW-0547">Nucleotide-binding</keyword>
<dbReference type="Pfam" id="PF00005">
    <property type="entry name" value="ABC_tran"/>
    <property type="match status" value="1"/>
</dbReference>
<evidence type="ECO:0000259" key="9">
    <source>
        <dbReference type="PROSITE" id="PS50929"/>
    </source>
</evidence>
<evidence type="ECO:0000256" key="5">
    <source>
        <dbReference type="ARBA" id="ARBA00022989"/>
    </source>
</evidence>
<feature type="transmembrane region" description="Helical" evidence="7">
    <location>
        <begin position="258"/>
        <end position="281"/>
    </location>
</feature>
<dbReference type="Pfam" id="PF00664">
    <property type="entry name" value="ABC_membrane"/>
    <property type="match status" value="1"/>
</dbReference>
<feature type="transmembrane region" description="Helical" evidence="7">
    <location>
        <begin position="174"/>
        <end position="195"/>
    </location>
</feature>
<evidence type="ECO:0000256" key="3">
    <source>
        <dbReference type="ARBA" id="ARBA00022741"/>
    </source>
</evidence>
<keyword evidence="6 7" id="KW-0472">Membrane</keyword>
<evidence type="ECO:0000256" key="7">
    <source>
        <dbReference type="SAM" id="Phobius"/>
    </source>
</evidence>
<feature type="transmembrane region" description="Helical" evidence="7">
    <location>
        <begin position="38"/>
        <end position="56"/>
    </location>
</feature>
<comment type="caution">
    <text evidence="10">The sequence shown here is derived from an EMBL/GenBank/DDBJ whole genome shotgun (WGS) entry which is preliminary data.</text>
</comment>
<dbReference type="InterPro" id="IPR027417">
    <property type="entry name" value="P-loop_NTPase"/>
</dbReference>
<dbReference type="Proteomes" id="UP000598217">
    <property type="component" value="Unassembled WGS sequence"/>
</dbReference>
<feature type="transmembrane region" description="Helical" evidence="7">
    <location>
        <begin position="76"/>
        <end position="98"/>
    </location>
</feature>
<evidence type="ECO:0000256" key="6">
    <source>
        <dbReference type="ARBA" id="ARBA00023136"/>
    </source>
</evidence>
<keyword evidence="11" id="KW-1185">Reference proteome</keyword>
<dbReference type="InterPro" id="IPR017871">
    <property type="entry name" value="ABC_transporter-like_CS"/>
</dbReference>
<dbReference type="SUPFAM" id="SSF52540">
    <property type="entry name" value="P-loop containing nucleoside triphosphate hydrolases"/>
    <property type="match status" value="1"/>
</dbReference>
<feature type="transmembrane region" description="Helical" evidence="7">
    <location>
        <begin position="143"/>
        <end position="168"/>
    </location>
</feature>
<dbReference type="PROSITE" id="PS00211">
    <property type="entry name" value="ABC_TRANSPORTER_1"/>
    <property type="match status" value="1"/>
</dbReference>
<dbReference type="SMART" id="SM00382">
    <property type="entry name" value="AAA"/>
    <property type="match status" value="1"/>
</dbReference>
<comment type="subcellular location">
    <subcellularLocation>
        <location evidence="1">Cell membrane</location>
        <topology evidence="1">Multi-pass membrane protein</topology>
    </subcellularLocation>
</comment>
<dbReference type="InterPro" id="IPR039421">
    <property type="entry name" value="Type_1_exporter"/>
</dbReference>
<evidence type="ECO:0000259" key="8">
    <source>
        <dbReference type="PROSITE" id="PS50893"/>
    </source>
</evidence>
<dbReference type="CDD" id="cd18551">
    <property type="entry name" value="ABC_6TM_LmrA_like"/>
    <property type="match status" value="1"/>
</dbReference>
<dbReference type="InterPro" id="IPR003593">
    <property type="entry name" value="AAA+_ATPase"/>
</dbReference>
<dbReference type="PANTHER" id="PTHR43394:SF1">
    <property type="entry name" value="ATP-BINDING CASSETTE SUB-FAMILY B MEMBER 10, MITOCHONDRIAL"/>
    <property type="match status" value="1"/>
</dbReference>
<dbReference type="PANTHER" id="PTHR43394">
    <property type="entry name" value="ATP-DEPENDENT PERMEASE MDL1, MITOCHONDRIAL"/>
    <property type="match status" value="1"/>
</dbReference>
<proteinExistence type="predicted"/>
<evidence type="ECO:0000256" key="1">
    <source>
        <dbReference type="ARBA" id="ARBA00004651"/>
    </source>
</evidence>
<dbReference type="InterPro" id="IPR003439">
    <property type="entry name" value="ABC_transporter-like_ATP-bd"/>
</dbReference>
<dbReference type="PROSITE" id="PS50929">
    <property type="entry name" value="ABC_TM1F"/>
    <property type="match status" value="1"/>
</dbReference>
<keyword evidence="2 7" id="KW-0812">Transmembrane</keyword>
<dbReference type="GO" id="GO:0005524">
    <property type="term" value="F:ATP binding"/>
    <property type="evidence" value="ECO:0007669"/>
    <property type="project" value="UniProtKB-KW"/>
</dbReference>
<evidence type="ECO:0000313" key="11">
    <source>
        <dbReference type="Proteomes" id="UP000598217"/>
    </source>
</evidence>
<feature type="domain" description="ABC transporter" evidence="8">
    <location>
        <begin position="356"/>
        <end position="591"/>
    </location>
</feature>
<keyword evidence="4 10" id="KW-0067">ATP-binding</keyword>